<proteinExistence type="predicted"/>
<comment type="catalytic activity">
    <reaction evidence="13">
        <text>N(6)-methyl-L-lysyl(20)-[histone H4] + S-adenosyl-L-methionine = N(6),N(6)-dimethyl-L-lysyl(20)-[histone H4] + S-adenosyl-L-homocysteine + H(+)</text>
        <dbReference type="Rhea" id="RHEA:60348"/>
        <dbReference type="Rhea" id="RHEA-COMP:15555"/>
        <dbReference type="Rhea" id="RHEA-COMP:15556"/>
        <dbReference type="ChEBI" id="CHEBI:15378"/>
        <dbReference type="ChEBI" id="CHEBI:57856"/>
        <dbReference type="ChEBI" id="CHEBI:59789"/>
        <dbReference type="ChEBI" id="CHEBI:61929"/>
        <dbReference type="ChEBI" id="CHEBI:61976"/>
        <dbReference type="EC" id="2.1.1.362"/>
    </reaction>
</comment>
<dbReference type="PROSITE" id="PS51570">
    <property type="entry name" value="SAM_MT43_SUVAR420_2"/>
    <property type="match status" value="1"/>
</dbReference>
<dbReference type="InterPro" id="IPR044426">
    <property type="entry name" value="Suv4-20_SET"/>
</dbReference>
<comment type="subcellular location">
    <subcellularLocation>
        <location evidence="2">Chromosome</location>
    </subcellularLocation>
    <subcellularLocation>
        <location evidence="1">Nucleus</location>
    </subcellularLocation>
</comment>
<evidence type="ECO:0000256" key="6">
    <source>
        <dbReference type="ARBA" id="ARBA00022603"/>
    </source>
</evidence>
<feature type="compositionally biased region" description="Basic residues" evidence="16">
    <location>
        <begin position="884"/>
        <end position="896"/>
    </location>
</feature>
<evidence type="ECO:0000256" key="16">
    <source>
        <dbReference type="SAM" id="MobiDB-lite"/>
    </source>
</evidence>
<feature type="compositionally biased region" description="Basic residues" evidence="16">
    <location>
        <begin position="424"/>
        <end position="435"/>
    </location>
</feature>
<dbReference type="FunFam" id="2.170.270.10:FF:000006">
    <property type="entry name" value="Histone-lysine N-methyltransferase"/>
    <property type="match status" value="1"/>
</dbReference>
<dbReference type="Gene3D" id="1.10.10.1700">
    <property type="entry name" value="Histone-lysine N-methyltransferase"/>
    <property type="match status" value="1"/>
</dbReference>
<keyword evidence="19" id="KW-1185">Reference proteome</keyword>
<feature type="domain" description="SET" evidence="17">
    <location>
        <begin position="144"/>
        <end position="255"/>
    </location>
</feature>
<feature type="region of interest" description="Disordered" evidence="16">
    <location>
        <begin position="621"/>
        <end position="663"/>
    </location>
</feature>
<evidence type="ECO:0000256" key="8">
    <source>
        <dbReference type="ARBA" id="ARBA00022691"/>
    </source>
</evidence>
<keyword evidence="6" id="KW-0489">Methyltransferase</keyword>
<dbReference type="SMART" id="SM00317">
    <property type="entry name" value="SET"/>
    <property type="match status" value="1"/>
</dbReference>
<evidence type="ECO:0000313" key="18">
    <source>
        <dbReference type="EMBL" id="KAL0102102.1"/>
    </source>
</evidence>
<feature type="region of interest" description="Disordered" evidence="16">
    <location>
        <begin position="881"/>
        <end position="918"/>
    </location>
</feature>
<name>A0AAW2EKC3_9HYME</name>
<protein>
    <recommendedName>
        <fullName evidence="15">Histone-lysine N-methyltransferase Suv4-20</fullName>
        <ecNumber evidence="3">2.1.1.362</ecNumber>
    </recommendedName>
</protein>
<dbReference type="FunFam" id="1.10.10.1700:FF:000001">
    <property type="entry name" value="Histone-lysine N-methyltransferase"/>
    <property type="match status" value="1"/>
</dbReference>
<dbReference type="InterPro" id="IPR041938">
    <property type="entry name" value="Hist-Lys_N-MTase_N"/>
</dbReference>
<dbReference type="InterPro" id="IPR046341">
    <property type="entry name" value="SET_dom_sf"/>
</dbReference>
<keyword evidence="9" id="KW-0156">Chromatin regulator</keyword>
<dbReference type="Proteomes" id="UP001430953">
    <property type="component" value="Unassembled WGS sequence"/>
</dbReference>
<comment type="catalytic activity">
    <reaction evidence="14">
        <text>N(6),N(6)-dimethyl-L-lysyl(20)-[histone H4] + S-adenosyl-L-methionine = N(6),N(6),N(6)-trimethyl-L-lysyl(20)-[histone H4] + S-adenosyl-L-homocysteine + H(+)</text>
        <dbReference type="Rhea" id="RHEA:61992"/>
        <dbReference type="Rhea" id="RHEA-COMP:15556"/>
        <dbReference type="Rhea" id="RHEA-COMP:15998"/>
        <dbReference type="ChEBI" id="CHEBI:15378"/>
        <dbReference type="ChEBI" id="CHEBI:57856"/>
        <dbReference type="ChEBI" id="CHEBI:59789"/>
        <dbReference type="ChEBI" id="CHEBI:61961"/>
        <dbReference type="ChEBI" id="CHEBI:61976"/>
    </reaction>
</comment>
<feature type="region of interest" description="Disordered" evidence="16">
    <location>
        <begin position="1096"/>
        <end position="1146"/>
    </location>
</feature>
<dbReference type="Gene3D" id="2.170.270.10">
    <property type="entry name" value="SET domain"/>
    <property type="match status" value="1"/>
</dbReference>
<evidence type="ECO:0000313" key="19">
    <source>
        <dbReference type="Proteomes" id="UP001430953"/>
    </source>
</evidence>
<dbReference type="SUPFAM" id="SSF82199">
    <property type="entry name" value="SET domain"/>
    <property type="match status" value="1"/>
</dbReference>
<gene>
    <name evidence="18" type="ORF">PUN28_018566</name>
</gene>
<dbReference type="PANTHER" id="PTHR12977">
    <property type="entry name" value="SUPPRESSOR OF VARIEGATION 4-20-RELATED"/>
    <property type="match status" value="1"/>
</dbReference>
<evidence type="ECO:0000256" key="9">
    <source>
        <dbReference type="ARBA" id="ARBA00022853"/>
    </source>
</evidence>
<comment type="caution">
    <text evidence="18">The sequence shown here is derived from an EMBL/GenBank/DDBJ whole genome shotgun (WGS) entry which is preliminary data.</text>
</comment>
<evidence type="ECO:0000256" key="5">
    <source>
        <dbReference type="ARBA" id="ARBA00022491"/>
    </source>
</evidence>
<feature type="region of interest" description="Disordered" evidence="16">
    <location>
        <begin position="424"/>
        <end position="446"/>
    </location>
</feature>
<feature type="compositionally biased region" description="Basic residues" evidence="16">
    <location>
        <begin position="1096"/>
        <end position="1115"/>
    </location>
</feature>
<evidence type="ECO:0000256" key="11">
    <source>
        <dbReference type="ARBA" id="ARBA00023163"/>
    </source>
</evidence>
<evidence type="ECO:0000256" key="12">
    <source>
        <dbReference type="ARBA" id="ARBA00023242"/>
    </source>
</evidence>
<feature type="region of interest" description="Disordered" evidence="16">
    <location>
        <begin position="977"/>
        <end position="999"/>
    </location>
</feature>
<dbReference type="GO" id="GO:0140941">
    <property type="term" value="F:histone H4K20me methyltransferase activity"/>
    <property type="evidence" value="ECO:0007669"/>
    <property type="project" value="UniProtKB-EC"/>
</dbReference>
<keyword evidence="7" id="KW-0808">Transferase</keyword>
<evidence type="ECO:0000256" key="1">
    <source>
        <dbReference type="ARBA" id="ARBA00004123"/>
    </source>
</evidence>
<dbReference type="CDD" id="cd19186">
    <property type="entry name" value="SET_Suv4-20"/>
    <property type="match status" value="1"/>
</dbReference>
<dbReference type="GO" id="GO:0032259">
    <property type="term" value="P:methylation"/>
    <property type="evidence" value="ECO:0007669"/>
    <property type="project" value="UniProtKB-KW"/>
</dbReference>
<feature type="compositionally biased region" description="Polar residues" evidence="16">
    <location>
        <begin position="985"/>
        <end position="999"/>
    </location>
</feature>
<keyword evidence="12" id="KW-0539">Nucleus</keyword>
<accession>A0AAW2EKC3</accession>
<evidence type="ECO:0000256" key="13">
    <source>
        <dbReference type="ARBA" id="ARBA00051837"/>
    </source>
</evidence>
<dbReference type="EC" id="2.1.1.362" evidence="3"/>
<evidence type="ECO:0000259" key="17">
    <source>
        <dbReference type="PROSITE" id="PS50280"/>
    </source>
</evidence>
<dbReference type="InterPro" id="IPR039977">
    <property type="entry name" value="Suv4-20/Set9"/>
</dbReference>
<dbReference type="PROSITE" id="PS50280">
    <property type="entry name" value="SET"/>
    <property type="match status" value="1"/>
</dbReference>
<dbReference type="InterPro" id="IPR025790">
    <property type="entry name" value="Suv4-20_animal"/>
</dbReference>
<dbReference type="Pfam" id="PF00856">
    <property type="entry name" value="SET"/>
    <property type="match status" value="1"/>
</dbReference>
<evidence type="ECO:0000256" key="15">
    <source>
        <dbReference type="ARBA" id="ARBA00071597"/>
    </source>
</evidence>
<keyword evidence="5" id="KW-0678">Repressor</keyword>
<reference evidence="18 19" key="1">
    <citation type="submission" date="2023-03" db="EMBL/GenBank/DDBJ databases">
        <title>High recombination rates correlate with genetic variation in Cardiocondyla obscurior ants.</title>
        <authorList>
            <person name="Errbii M."/>
        </authorList>
    </citation>
    <scope>NUCLEOTIDE SEQUENCE [LARGE SCALE GENOMIC DNA]</scope>
    <source>
        <strain evidence="18">Alpha-2009</strain>
        <tissue evidence="18">Whole body</tissue>
    </source>
</reference>
<feature type="region of interest" description="Disordered" evidence="16">
    <location>
        <begin position="820"/>
        <end position="865"/>
    </location>
</feature>
<dbReference type="InterPro" id="IPR001214">
    <property type="entry name" value="SET_dom"/>
</dbReference>
<feature type="compositionally biased region" description="Basic and acidic residues" evidence="16">
    <location>
        <begin position="828"/>
        <end position="837"/>
    </location>
</feature>
<keyword evidence="11" id="KW-0804">Transcription</keyword>
<dbReference type="GO" id="GO:0005634">
    <property type="term" value="C:nucleus"/>
    <property type="evidence" value="ECO:0007669"/>
    <property type="project" value="UniProtKB-SubCell"/>
</dbReference>
<evidence type="ECO:0000256" key="7">
    <source>
        <dbReference type="ARBA" id="ARBA00022679"/>
    </source>
</evidence>
<keyword evidence="10" id="KW-0805">Transcription regulation</keyword>
<dbReference type="GO" id="GO:0005694">
    <property type="term" value="C:chromosome"/>
    <property type="evidence" value="ECO:0007669"/>
    <property type="project" value="UniProtKB-SubCell"/>
</dbReference>
<keyword evidence="4" id="KW-0158">Chromosome</keyword>
<dbReference type="EMBL" id="JADYXP020000023">
    <property type="protein sequence ID" value="KAL0102102.1"/>
    <property type="molecule type" value="Genomic_DNA"/>
</dbReference>
<dbReference type="AlphaFoldDB" id="A0AAW2EKC3"/>
<evidence type="ECO:0000256" key="4">
    <source>
        <dbReference type="ARBA" id="ARBA00022454"/>
    </source>
</evidence>
<evidence type="ECO:0000256" key="10">
    <source>
        <dbReference type="ARBA" id="ARBA00023015"/>
    </source>
</evidence>
<feature type="compositionally biased region" description="Basic and acidic residues" evidence="16">
    <location>
        <begin position="897"/>
        <end position="906"/>
    </location>
</feature>
<sequence length="1146" mass="128921">MVVDYCLSIQASATAVKKQERRLGGTVGAKMQPNSGGGCGMTPKELSDNDDLATSLVLDPYLGFTTHKMNIRYRPLKANKEELRKIICEFIQTQNYEKAYKKLMGGDWGARLPHTKSKQQQINLENHIKRYLRVFDKDSGFAIEPCYRYSLEGQKGAKICATRKWMKHDKISCLVGCIAELSEKEEAALLHPGKNDFSVMFSCRKNCAQLWLGPAAYINHDCRANCKFVPTGRDTACVKVLRDIEVGEEITCFYGEDFFGDSNCYCECETCERRGTGAFASQKPGEEMSSGYRLRETDNRINRTKHRQQPLNRNKQQADTALTERNAVLVGNAAIAPQSLSMKELRRKGLTKYDAELLIAQGCHFSDINQQQPTINNGENMLQARPIATSVTRSLRNKQMCKFDGNAGDGNAIKNTQSLRASRLHKRTESKKGKVNVKSASPCLSNPAVKDTEVADIGHRKEDSDRVHKENLFTRLQKHHLPNASEMDHGFCVEQSRQRIEKSNKDACPLRLMEVEDTGESNGDGDSAEDERGIPNLTAEIDPETVDNSSSYKKGHYSTNACDSIRLSSTSQTYIQHLHTAESIFEDTNCHSKDYPRSSPIRHKEIADICGAAEQMSCVNKRSKSHGNRLSSTDEQDDRKTPNEEFSYEFEDDDSMPPPPIEEKKLQTDFRENDVLHETSSRSGDEYCHLNSAKVIKIIVQKYDIEKEVQSEDCESPITVDTSAADHPDSVEFCGLNSEEVVEAEVNTEDVLKCYSSSTVLNQKEKESIVTKSDAYVASVEPGIRSRMAALCATEMDSRINVTEGNDATVFNNVQITNYNSDLTGHTNLEDNRDSTLKKSSSRRKDHTSDASSKSSRKLQKRLSSVKSKFGILMESVQDDLKNHGKAKNKNKSTKSQRRDRQRSAEIGEADDDSGIQGDIYEFSEKESNLEDIGLLSIIRRGKHESRHASSSSIAVSPVQEMQCNDEYNKTEPPVLVREEPWPPTVSQSEYGIESNSVQSRGNCDVSGLERLTAYENNGSTQKSTTIPSECQWRTSNPSDCRVCPVTPERTGRLKLTLRMKRSPVLDDIVESGTSGLSEDSYEPEYEVLRVEGLERRKRRKKHKSRDHERRHKKSRELNLDPPPPPMKRLRLILGNETRTIDLTHS</sequence>
<feature type="compositionally biased region" description="Acidic residues" evidence="16">
    <location>
        <begin position="646"/>
        <end position="655"/>
    </location>
</feature>
<evidence type="ECO:0000256" key="2">
    <source>
        <dbReference type="ARBA" id="ARBA00004286"/>
    </source>
</evidence>
<evidence type="ECO:0000256" key="14">
    <source>
        <dbReference type="ARBA" id="ARBA00052814"/>
    </source>
</evidence>
<keyword evidence="8" id="KW-0949">S-adenosyl-L-methionine</keyword>
<organism evidence="18 19">
    <name type="scientific">Cardiocondyla obscurior</name>
    <dbReference type="NCBI Taxonomy" id="286306"/>
    <lineage>
        <taxon>Eukaryota</taxon>
        <taxon>Metazoa</taxon>
        <taxon>Ecdysozoa</taxon>
        <taxon>Arthropoda</taxon>
        <taxon>Hexapoda</taxon>
        <taxon>Insecta</taxon>
        <taxon>Pterygota</taxon>
        <taxon>Neoptera</taxon>
        <taxon>Endopterygota</taxon>
        <taxon>Hymenoptera</taxon>
        <taxon>Apocrita</taxon>
        <taxon>Aculeata</taxon>
        <taxon>Formicoidea</taxon>
        <taxon>Formicidae</taxon>
        <taxon>Myrmicinae</taxon>
        <taxon>Cardiocondyla</taxon>
    </lineage>
</organism>
<evidence type="ECO:0000256" key="3">
    <source>
        <dbReference type="ARBA" id="ARBA00012188"/>
    </source>
</evidence>
<dbReference type="PANTHER" id="PTHR12977:SF4">
    <property type="entry name" value="HISTONE-LYSINE N-METHYLTRANSFERASE KMT5B"/>
    <property type="match status" value="1"/>
</dbReference>